<accession>A0A2S0WSQ3</accession>
<dbReference type="OrthoDB" id="3192968at2"/>
<reference evidence="7 8" key="1">
    <citation type="submission" date="2018-04" db="EMBL/GenBank/DDBJ databases">
        <authorList>
            <person name="Li J."/>
        </authorList>
    </citation>
    <scope>NUCLEOTIDE SEQUENCE [LARGE SCALE GENOMIC DNA]</scope>
    <source>
        <strain evidence="8">30A</strain>
    </source>
</reference>
<keyword evidence="2 4" id="KW-0238">DNA-binding</keyword>
<evidence type="ECO:0000256" key="3">
    <source>
        <dbReference type="ARBA" id="ARBA00023163"/>
    </source>
</evidence>
<keyword evidence="3" id="KW-0804">Transcription</keyword>
<dbReference type="GO" id="GO:0003700">
    <property type="term" value="F:DNA-binding transcription factor activity"/>
    <property type="evidence" value="ECO:0007669"/>
    <property type="project" value="TreeGrafter"/>
</dbReference>
<dbReference type="GO" id="GO:0000976">
    <property type="term" value="F:transcription cis-regulatory region binding"/>
    <property type="evidence" value="ECO:0007669"/>
    <property type="project" value="TreeGrafter"/>
</dbReference>
<name>A0A2S0WSQ3_9MICO</name>
<dbReference type="KEGG" id="agm:DCE93_00185"/>
<dbReference type="PANTHER" id="PTHR30055:SF234">
    <property type="entry name" value="HTH-TYPE TRANSCRIPTIONAL REGULATOR BETI"/>
    <property type="match status" value="1"/>
</dbReference>
<dbReference type="InterPro" id="IPR001647">
    <property type="entry name" value="HTH_TetR"/>
</dbReference>
<evidence type="ECO:0000256" key="5">
    <source>
        <dbReference type="SAM" id="MobiDB-lite"/>
    </source>
</evidence>
<dbReference type="Proteomes" id="UP000244729">
    <property type="component" value="Chromosome"/>
</dbReference>
<dbReference type="InterPro" id="IPR050109">
    <property type="entry name" value="HTH-type_TetR-like_transc_reg"/>
</dbReference>
<evidence type="ECO:0000313" key="8">
    <source>
        <dbReference type="Proteomes" id="UP000244729"/>
    </source>
</evidence>
<protein>
    <submittedName>
        <fullName evidence="7">TetR/AcrR family transcriptional regulator</fullName>
    </submittedName>
</protein>
<proteinExistence type="predicted"/>
<feature type="domain" description="HTH tetR-type" evidence="6">
    <location>
        <begin position="52"/>
        <end position="111"/>
    </location>
</feature>
<dbReference type="SUPFAM" id="SSF46689">
    <property type="entry name" value="Homeodomain-like"/>
    <property type="match status" value="1"/>
</dbReference>
<feature type="compositionally biased region" description="Basic and acidic residues" evidence="5">
    <location>
        <begin position="30"/>
        <end position="43"/>
    </location>
</feature>
<evidence type="ECO:0000313" key="7">
    <source>
        <dbReference type="EMBL" id="AWB94284.1"/>
    </source>
</evidence>
<evidence type="ECO:0000259" key="6">
    <source>
        <dbReference type="PROSITE" id="PS50977"/>
    </source>
</evidence>
<dbReference type="AlphaFoldDB" id="A0A2S0WSQ3"/>
<dbReference type="Gene3D" id="1.10.357.10">
    <property type="entry name" value="Tetracycline Repressor, domain 2"/>
    <property type="match status" value="1"/>
</dbReference>
<dbReference type="PROSITE" id="PS50977">
    <property type="entry name" value="HTH_TETR_2"/>
    <property type="match status" value="1"/>
</dbReference>
<evidence type="ECO:0000256" key="4">
    <source>
        <dbReference type="PROSITE-ProRule" id="PRU00335"/>
    </source>
</evidence>
<evidence type="ECO:0000256" key="2">
    <source>
        <dbReference type="ARBA" id="ARBA00023125"/>
    </source>
</evidence>
<organism evidence="7 8">
    <name type="scientific">Agromyces badenianii</name>
    <dbReference type="NCBI Taxonomy" id="2080742"/>
    <lineage>
        <taxon>Bacteria</taxon>
        <taxon>Bacillati</taxon>
        <taxon>Actinomycetota</taxon>
        <taxon>Actinomycetes</taxon>
        <taxon>Micrococcales</taxon>
        <taxon>Microbacteriaceae</taxon>
        <taxon>Agromyces</taxon>
    </lineage>
</organism>
<feature type="region of interest" description="Disordered" evidence="5">
    <location>
        <begin position="23"/>
        <end position="53"/>
    </location>
</feature>
<gene>
    <name evidence="7" type="ORF">DCE93_00185</name>
</gene>
<evidence type="ECO:0000256" key="1">
    <source>
        <dbReference type="ARBA" id="ARBA00023015"/>
    </source>
</evidence>
<dbReference type="Pfam" id="PF00440">
    <property type="entry name" value="TetR_N"/>
    <property type="match status" value="1"/>
</dbReference>
<dbReference type="EMBL" id="CP028913">
    <property type="protein sequence ID" value="AWB94284.1"/>
    <property type="molecule type" value="Genomic_DNA"/>
</dbReference>
<dbReference type="PANTHER" id="PTHR30055">
    <property type="entry name" value="HTH-TYPE TRANSCRIPTIONAL REGULATOR RUTR"/>
    <property type="match status" value="1"/>
</dbReference>
<sequence>MPVLPSVRRAALVVQRITHRTSLSGSKVTPVRERGEGSSETRKANRGPSAGPENRRAIIAAAREVFAVDGLQAPFNAIAKKAGVGQGSLYRHFPDRLALAVAVFDENIDELETSVEPETATLDDLLDAIIEQAVVSTALIDLIWRNQHDERVTHLGERLSRVAGTVLDRERSAGRIGGHIAVEDVLLAVTMLADVVARTDPADRARVAQRAWSLFHAAFAPR</sequence>
<keyword evidence="1" id="KW-0805">Transcription regulation</keyword>
<dbReference type="PRINTS" id="PR00455">
    <property type="entry name" value="HTHTETR"/>
</dbReference>
<dbReference type="InterPro" id="IPR009057">
    <property type="entry name" value="Homeodomain-like_sf"/>
</dbReference>
<keyword evidence="8" id="KW-1185">Reference proteome</keyword>
<feature type="DNA-binding region" description="H-T-H motif" evidence="4">
    <location>
        <begin position="74"/>
        <end position="93"/>
    </location>
</feature>